<gene>
    <name evidence="3" type="ORF">IFJ75_05120</name>
</gene>
<name>A0A975GW75_9CAUL</name>
<evidence type="ECO:0000313" key="4">
    <source>
        <dbReference type="Proteomes" id="UP000663918"/>
    </source>
</evidence>
<organism evidence="3 4">
    <name type="scientific">Brevundimonas goettingensis</name>
    <dbReference type="NCBI Taxonomy" id="2774190"/>
    <lineage>
        <taxon>Bacteria</taxon>
        <taxon>Pseudomonadati</taxon>
        <taxon>Pseudomonadota</taxon>
        <taxon>Alphaproteobacteria</taxon>
        <taxon>Caulobacterales</taxon>
        <taxon>Caulobacteraceae</taxon>
        <taxon>Brevundimonas</taxon>
    </lineage>
</organism>
<feature type="binding site" evidence="2">
    <location>
        <position position="83"/>
    </location>
    <ligand>
        <name>7-chloro-L-tryptophan</name>
        <dbReference type="ChEBI" id="CHEBI:58713"/>
    </ligand>
</feature>
<evidence type="ECO:0000256" key="1">
    <source>
        <dbReference type="PIRSR" id="PIRSR011396-1"/>
    </source>
</evidence>
<dbReference type="SUPFAM" id="SSF51905">
    <property type="entry name" value="FAD/NAD(P)-binding domain"/>
    <property type="match status" value="1"/>
</dbReference>
<dbReference type="InterPro" id="IPR006905">
    <property type="entry name" value="Flavin_halogenase"/>
</dbReference>
<sequence length="509" mass="57500">MANNPHRPIRKICIVGGGTAGWMAAALMSEHFKGTMGAIEVVESDDISTVGVGESTVPPLLELIAKLGINEQEFIRETQGTFKLGIDFRDWRVKGENYFHPFGDLGARVDLSDFYQLWLKARANGYQGPLQDFAPAAVMARERKFMLPYKAPNTPIASASYALHFDAKLVARYLRKYAEARGVKRTEGMVQDVALLPNGFVEKLILKDGRTIDADFFIDCSGFRSLLIGKAMQTGFHDWSDWLLCDRAVALQIENETPPMPVTRAQAMDCGWRWVIPLQHRSGTGYVFSSKHLSDDEATAALLAQCEGKPVTKPWIVPFKTGVREKLWEKNVLGIGLAGGFIEPLESTAIHLIYRGMDFFFRFLPDRDCDPALAAEYNRRMIADYEEIRDFVILHYCTTQREDTPFWREVKAMEPPASLKRKIELFRVNGTRAEGLDELFRAVSWQSVMEGMGVHPRGYHPLVDRIPFENVPEQLDHAREMLRRVVADLPTQEEFIARHCAAVTPEMAA</sequence>
<proteinExistence type="predicted"/>
<dbReference type="GO" id="GO:0000166">
    <property type="term" value="F:nucleotide binding"/>
    <property type="evidence" value="ECO:0007669"/>
    <property type="project" value="UniProtKB-KW"/>
</dbReference>
<dbReference type="Gene3D" id="3.50.50.60">
    <property type="entry name" value="FAD/NAD(P)-binding domain"/>
    <property type="match status" value="1"/>
</dbReference>
<feature type="binding site" evidence="2">
    <location>
        <position position="350"/>
    </location>
    <ligand>
        <name>FAD</name>
        <dbReference type="ChEBI" id="CHEBI:57692"/>
    </ligand>
</feature>
<reference evidence="3" key="1">
    <citation type="submission" date="2020-09" db="EMBL/GenBank/DDBJ databases">
        <title>Brevundimonas sp. LVF2 isolated from a puddle in Goettingen, Germany.</title>
        <authorList>
            <person name="Friedrich I."/>
            <person name="Klassen A."/>
            <person name="Hannes N."/>
            <person name="Schneider D."/>
            <person name="Hertel R."/>
            <person name="Daniel R."/>
        </authorList>
    </citation>
    <scope>NUCLEOTIDE SEQUENCE</scope>
    <source>
        <strain evidence="3">LVF2</strain>
    </source>
</reference>
<feature type="binding site" evidence="2">
    <location>
        <begin position="17"/>
        <end position="20"/>
    </location>
    <ligand>
        <name>FAD</name>
        <dbReference type="ChEBI" id="CHEBI:57692"/>
    </ligand>
</feature>
<feature type="active site" evidence="1">
    <location>
        <position position="83"/>
    </location>
</feature>
<feature type="binding site" evidence="2">
    <location>
        <position position="346"/>
    </location>
    <ligand>
        <name>L-tryptophan</name>
        <dbReference type="ChEBI" id="CHEBI:57912"/>
    </ligand>
</feature>
<keyword evidence="2" id="KW-0285">Flavoprotein</keyword>
<evidence type="ECO:0000256" key="2">
    <source>
        <dbReference type="PIRSR" id="PIRSR011396-2"/>
    </source>
</evidence>
<protein>
    <submittedName>
        <fullName evidence="3">Tryptophan 7-halogenase</fullName>
    </submittedName>
</protein>
<accession>A0A975GW75</accession>
<dbReference type="InterPro" id="IPR050816">
    <property type="entry name" value="Flavin-dep_Halogenase_NPB"/>
</dbReference>
<dbReference type="InterPro" id="IPR036188">
    <property type="entry name" value="FAD/NAD-bd_sf"/>
</dbReference>
<dbReference type="PANTHER" id="PTHR43747">
    <property type="entry name" value="FAD-BINDING PROTEIN"/>
    <property type="match status" value="1"/>
</dbReference>
<feature type="binding site" evidence="2">
    <location>
        <position position="337"/>
    </location>
    <ligand>
        <name>FAD</name>
        <dbReference type="ChEBI" id="CHEBI:57692"/>
    </ligand>
</feature>
<dbReference type="AlphaFoldDB" id="A0A975GW75"/>
<dbReference type="GO" id="GO:0004497">
    <property type="term" value="F:monooxygenase activity"/>
    <property type="evidence" value="ECO:0007669"/>
    <property type="project" value="InterPro"/>
</dbReference>
<keyword evidence="2" id="KW-0274">FAD</keyword>
<dbReference type="RefSeq" id="WP_207931558.1">
    <property type="nucleotide sequence ID" value="NZ_CP062222.1"/>
</dbReference>
<dbReference type="Proteomes" id="UP000663918">
    <property type="component" value="Chromosome"/>
</dbReference>
<dbReference type="PIRSF" id="PIRSF011396">
    <property type="entry name" value="Trp_halogenase"/>
    <property type="match status" value="1"/>
</dbReference>
<feature type="binding site" evidence="2">
    <location>
        <position position="190"/>
    </location>
    <ligand>
        <name>FAD</name>
        <dbReference type="ChEBI" id="CHEBI:57692"/>
    </ligand>
</feature>
<dbReference type="EMBL" id="CP062222">
    <property type="protein sequence ID" value="QTC92277.1"/>
    <property type="molecule type" value="Genomic_DNA"/>
</dbReference>
<keyword evidence="4" id="KW-1185">Reference proteome</keyword>
<dbReference type="KEGG" id="bgoe:IFJ75_05120"/>
<dbReference type="InterPro" id="IPR033856">
    <property type="entry name" value="Trp_halogen"/>
</dbReference>
<dbReference type="PANTHER" id="PTHR43747:SF4">
    <property type="entry name" value="FLAVIN-DEPENDENT TRYPTOPHAN HALOGENASE"/>
    <property type="match status" value="1"/>
</dbReference>
<dbReference type="Pfam" id="PF04820">
    <property type="entry name" value="Trp_halogenase"/>
    <property type="match status" value="1"/>
</dbReference>
<evidence type="ECO:0000313" key="3">
    <source>
        <dbReference type="EMBL" id="QTC92277.1"/>
    </source>
</evidence>
<keyword evidence="2" id="KW-0547">Nucleotide-binding</keyword>